<evidence type="ECO:0000313" key="12">
    <source>
        <dbReference type="Proteomes" id="UP001319180"/>
    </source>
</evidence>
<feature type="active site" description="Proton donor" evidence="8">
    <location>
        <position position="525"/>
    </location>
</feature>
<comment type="catalytic activity">
    <reaction evidence="1">
        <text>Hydrolysis of terminal non-reducing N-acetyl-D-hexosamine residues in N-acetyl-beta-D-hexosaminides.</text>
        <dbReference type="EC" id="3.2.1.52"/>
    </reaction>
</comment>
<dbReference type="SMART" id="SM01081">
    <property type="entry name" value="CHB_HEX"/>
    <property type="match status" value="1"/>
</dbReference>
<comment type="caution">
    <text evidence="11">The sequence shown here is derived from an EMBL/GenBank/DDBJ whole genome shotgun (WGS) entry which is preliminary data.</text>
</comment>
<dbReference type="GO" id="GO:0030203">
    <property type="term" value="P:glycosaminoglycan metabolic process"/>
    <property type="evidence" value="ECO:0007669"/>
    <property type="project" value="TreeGrafter"/>
</dbReference>
<dbReference type="CDD" id="cd02847">
    <property type="entry name" value="E_set_Chitobiase_C"/>
    <property type="match status" value="1"/>
</dbReference>
<feature type="chain" id="PRO_5042874224" description="beta-N-acetylhexosaminidase" evidence="9">
    <location>
        <begin position="22"/>
        <end position="855"/>
    </location>
</feature>
<evidence type="ECO:0000256" key="3">
    <source>
        <dbReference type="ARBA" id="ARBA00012663"/>
    </source>
</evidence>
<dbReference type="GO" id="GO:0004563">
    <property type="term" value="F:beta-N-acetylhexosaminidase activity"/>
    <property type="evidence" value="ECO:0007669"/>
    <property type="project" value="UniProtKB-EC"/>
</dbReference>
<dbReference type="Gene3D" id="3.20.20.80">
    <property type="entry name" value="Glycosidases"/>
    <property type="match status" value="1"/>
</dbReference>
<reference evidence="11 12" key="1">
    <citation type="submission" date="2021-05" db="EMBL/GenBank/DDBJ databases">
        <title>A Polyphasic approach of four new species of the genus Ohtaekwangia: Ohtaekwangia histidinii sp. nov., Ohtaekwangia cretensis sp. nov., Ohtaekwangia indiensis sp. nov., Ohtaekwangia reichenbachii sp. nov. from diverse environment.</title>
        <authorList>
            <person name="Octaviana S."/>
        </authorList>
    </citation>
    <scope>NUCLEOTIDE SEQUENCE [LARGE SCALE GENOMIC DNA]</scope>
    <source>
        <strain evidence="11 12">PWU37</strain>
    </source>
</reference>
<organism evidence="11 12">
    <name type="scientific">Dawidia soli</name>
    <dbReference type="NCBI Taxonomy" id="2782352"/>
    <lineage>
        <taxon>Bacteria</taxon>
        <taxon>Pseudomonadati</taxon>
        <taxon>Bacteroidota</taxon>
        <taxon>Cytophagia</taxon>
        <taxon>Cytophagales</taxon>
        <taxon>Chryseotaleaceae</taxon>
        <taxon>Dawidia</taxon>
    </lineage>
</organism>
<dbReference type="EMBL" id="JAHESC010000001">
    <property type="protein sequence ID" value="MBT1685052.1"/>
    <property type="molecule type" value="Genomic_DNA"/>
</dbReference>
<keyword evidence="4" id="KW-0378">Hydrolase</keyword>
<keyword evidence="12" id="KW-1185">Reference proteome</keyword>
<dbReference type="InterPro" id="IPR004866">
    <property type="entry name" value="CHB/HEX_N_dom"/>
</dbReference>
<dbReference type="InterPro" id="IPR017853">
    <property type="entry name" value="GH"/>
</dbReference>
<evidence type="ECO:0000256" key="6">
    <source>
        <dbReference type="ARBA" id="ARBA00030512"/>
    </source>
</evidence>
<dbReference type="PRINTS" id="PR00738">
    <property type="entry name" value="GLHYDRLASE20"/>
</dbReference>
<evidence type="ECO:0000256" key="2">
    <source>
        <dbReference type="ARBA" id="ARBA00006285"/>
    </source>
</evidence>
<evidence type="ECO:0000256" key="9">
    <source>
        <dbReference type="SAM" id="SignalP"/>
    </source>
</evidence>
<dbReference type="PANTHER" id="PTHR22600">
    <property type="entry name" value="BETA-HEXOSAMINIDASE"/>
    <property type="match status" value="1"/>
</dbReference>
<dbReference type="Gene3D" id="3.30.379.10">
    <property type="entry name" value="Chitobiase/beta-hexosaminidase domain 2-like"/>
    <property type="match status" value="1"/>
</dbReference>
<dbReference type="RefSeq" id="WP_254088305.1">
    <property type="nucleotide sequence ID" value="NZ_JAHESC010000001.1"/>
</dbReference>
<dbReference type="PANTHER" id="PTHR22600:SF57">
    <property type="entry name" value="BETA-N-ACETYLHEXOSAMINIDASE"/>
    <property type="match status" value="1"/>
</dbReference>
<dbReference type="GO" id="GO:0016020">
    <property type="term" value="C:membrane"/>
    <property type="evidence" value="ECO:0007669"/>
    <property type="project" value="TreeGrafter"/>
</dbReference>
<dbReference type="Proteomes" id="UP001319180">
    <property type="component" value="Unassembled WGS sequence"/>
</dbReference>
<dbReference type="Gene3D" id="2.60.40.290">
    <property type="match status" value="1"/>
</dbReference>
<name>A0AAP2D4L2_9BACT</name>
<dbReference type="Gene3D" id="2.60.40.10">
    <property type="entry name" value="Immunoglobulins"/>
    <property type="match status" value="1"/>
</dbReference>
<dbReference type="Pfam" id="PF02838">
    <property type="entry name" value="Glyco_hydro_20b"/>
    <property type="match status" value="1"/>
</dbReference>
<dbReference type="SUPFAM" id="SSF81296">
    <property type="entry name" value="E set domains"/>
    <property type="match status" value="1"/>
</dbReference>
<dbReference type="InterPro" id="IPR012291">
    <property type="entry name" value="CBM2_carb-bd_dom_sf"/>
</dbReference>
<dbReference type="GO" id="GO:0005975">
    <property type="term" value="P:carbohydrate metabolic process"/>
    <property type="evidence" value="ECO:0007669"/>
    <property type="project" value="InterPro"/>
</dbReference>
<dbReference type="EC" id="3.2.1.52" evidence="3"/>
<keyword evidence="5" id="KW-0326">Glycosidase</keyword>
<dbReference type="InterPro" id="IPR013783">
    <property type="entry name" value="Ig-like_fold"/>
</dbReference>
<feature type="signal peptide" evidence="9">
    <location>
        <begin position="1"/>
        <end position="21"/>
    </location>
</feature>
<dbReference type="InterPro" id="IPR004867">
    <property type="entry name" value="CHB_C_dom"/>
</dbReference>
<dbReference type="Pfam" id="PF00728">
    <property type="entry name" value="Glyco_hydro_20"/>
    <property type="match status" value="1"/>
</dbReference>
<dbReference type="SUPFAM" id="SSF51445">
    <property type="entry name" value="(Trans)glycosidases"/>
    <property type="match status" value="1"/>
</dbReference>
<evidence type="ECO:0000313" key="11">
    <source>
        <dbReference type="EMBL" id="MBT1685052.1"/>
    </source>
</evidence>
<dbReference type="InterPro" id="IPR015882">
    <property type="entry name" value="HEX_bac_N"/>
</dbReference>
<keyword evidence="9" id="KW-0732">Signal</keyword>
<feature type="domain" description="Chitobiase/beta-hexosaminidases N-terminal" evidence="10">
    <location>
        <begin position="28"/>
        <end position="175"/>
    </location>
</feature>
<evidence type="ECO:0000259" key="10">
    <source>
        <dbReference type="SMART" id="SM01081"/>
    </source>
</evidence>
<accession>A0AAP2D4L2</accession>
<evidence type="ECO:0000256" key="4">
    <source>
        <dbReference type="ARBA" id="ARBA00022801"/>
    </source>
</evidence>
<dbReference type="InterPro" id="IPR015883">
    <property type="entry name" value="Glyco_hydro_20_cat"/>
</dbReference>
<protein>
    <recommendedName>
        <fullName evidence="3">beta-N-acetylhexosaminidase</fullName>
        <ecNumber evidence="3">3.2.1.52</ecNumber>
    </recommendedName>
    <alternativeName>
        <fullName evidence="6">Beta-N-acetylhexosaminidase</fullName>
    </alternativeName>
    <alternativeName>
        <fullName evidence="7">N-acetyl-beta-glucosaminidase</fullName>
    </alternativeName>
</protein>
<dbReference type="InterPro" id="IPR014756">
    <property type="entry name" value="Ig_E-set"/>
</dbReference>
<dbReference type="Pfam" id="PF03174">
    <property type="entry name" value="CHB_HEX_C"/>
    <property type="match status" value="1"/>
</dbReference>
<dbReference type="SUPFAM" id="SSF49384">
    <property type="entry name" value="Carbohydrate-binding domain"/>
    <property type="match status" value="1"/>
</dbReference>
<dbReference type="AlphaFoldDB" id="A0AAP2D4L2"/>
<evidence type="ECO:0000256" key="1">
    <source>
        <dbReference type="ARBA" id="ARBA00001231"/>
    </source>
</evidence>
<evidence type="ECO:0000256" key="5">
    <source>
        <dbReference type="ARBA" id="ARBA00023295"/>
    </source>
</evidence>
<dbReference type="Pfam" id="PF03173">
    <property type="entry name" value="CHB_HEX"/>
    <property type="match status" value="1"/>
</dbReference>
<evidence type="ECO:0000256" key="8">
    <source>
        <dbReference type="PIRSR" id="PIRSR625705-1"/>
    </source>
</evidence>
<evidence type="ECO:0000256" key="7">
    <source>
        <dbReference type="ARBA" id="ARBA00033000"/>
    </source>
</evidence>
<dbReference type="InterPro" id="IPR008965">
    <property type="entry name" value="CBM2/CBM3_carb-bd_dom_sf"/>
</dbReference>
<proteinExistence type="inferred from homology"/>
<comment type="similarity">
    <text evidence="2">Belongs to the glycosyl hydrolase 20 family.</text>
</comment>
<sequence>MTRTFLAAWLLVLALAAPTLAAPGFDVRYLQVRWEIVENNYQGRTQFLSAFTFTNTGKTDFPKEGWTLYFNFIRTPLAGTTTGGVNVERLNGDLFRLVPQAGFAGIPAGKSLRVEFIARDWVINYTDAPAGLYLVWQDAPAAGIPITNYTVLPSTEPRQYNRFDGDKIGLITPQVLYEQNKRSREVPVQQQAPVFPTPVSYRSGNSTFILTPQVPIQADAAFKREANYLAGELATLLGKRPLLAAATGGAAKIILQQKAMPEEAYSLEVKPEGITIAAGSAKGIFYGIQSLKTLIPPAAWAAPNSVVRIPETTVQDAPRFGYRAFFIDVCRNFQEKKEILKLLDLMALYKLNVLHFHVTDDEGWRLEIPGLPELTEIGGRRGHTTTGEDHLQPSFGSGPDVNGRFGSGYYTRGDYIEILKYATERHIEVIPELETPGHARAAVVAMNVRAKRLQQEGKREEAARYLLRDPEDASEYLSVQGWTDNVMNVAMPSVYTFLEKVTDEVIALYKEAGAPLKTIHYGGDEVPAGVWERSPAVQKLMAAEPTVKTTNDLWYYFYGKVSQMAAGKGLYMYGWEEIAMRKTLLDGKPHYIPNPDFVQKGFQVDVWNNALGWGSEDLAYRLANAGYKVVLSCVSHLYFDMAVYKAFDEPGYYWGAFVDVDKPFYFIPYDYFKNAKEDRLGNPLDRSIFIGKERLTDYGKSNIVGIQGLIWEETVRGPEQLEYKILPKMLGLAERAWASDPAWATEKDPARSEALYTDAWSSFSTIIGTRELPRLDYYAGGFQYRIPSPGAAVVDGKVVVNQQLPGFTLRYTTDGTEPTVKSPVYTAPIAAKGEIKIKAFNTRGRAGRTSTVRNP</sequence>
<dbReference type="InterPro" id="IPR029018">
    <property type="entry name" value="Hex-like_dom2"/>
</dbReference>
<dbReference type="InterPro" id="IPR025705">
    <property type="entry name" value="Beta_hexosaminidase_sua/sub"/>
</dbReference>
<gene>
    <name evidence="11" type="ORF">KK078_00715</name>
</gene>
<dbReference type="GO" id="GO:0030247">
    <property type="term" value="F:polysaccharide binding"/>
    <property type="evidence" value="ECO:0007669"/>
    <property type="project" value="InterPro"/>
</dbReference>
<dbReference type="SUPFAM" id="SSF55545">
    <property type="entry name" value="beta-N-acetylhexosaminidase-like domain"/>
    <property type="match status" value="1"/>
</dbReference>